<evidence type="ECO:0000256" key="1">
    <source>
        <dbReference type="ARBA" id="ARBA00004141"/>
    </source>
</evidence>
<evidence type="ECO:0000259" key="6">
    <source>
        <dbReference type="Pfam" id="PF00324"/>
    </source>
</evidence>
<dbReference type="EMBL" id="WWBZ02000073">
    <property type="protein sequence ID" value="KAF4302248.1"/>
    <property type="molecule type" value="Genomic_DNA"/>
</dbReference>
<feature type="transmembrane region" description="Helical" evidence="5">
    <location>
        <begin position="263"/>
        <end position="287"/>
    </location>
</feature>
<keyword evidence="2 5" id="KW-0812">Transmembrane</keyword>
<evidence type="ECO:0000313" key="7">
    <source>
        <dbReference type="EMBL" id="KAF4302248.1"/>
    </source>
</evidence>
<dbReference type="GO" id="GO:0016020">
    <property type="term" value="C:membrane"/>
    <property type="evidence" value="ECO:0007669"/>
    <property type="project" value="UniProtKB-SubCell"/>
</dbReference>
<evidence type="ECO:0000256" key="5">
    <source>
        <dbReference type="SAM" id="Phobius"/>
    </source>
</evidence>
<sequence length="348" mass="37614">MANSEAEAVDKKYELDTIRSVQQGDVVSLRARDDEAKGVQSAIEESGLKRDLSQRHLYQLLFIAAFFLCAILISSGAIGGEKIGFKFYKHPGAFAEGVKGVFKIFVFAALQYSGTETVGLTAGESANPARDVPKAIRTVFYRIIVIFVGGIFFLTITVPYNDPNLLSAGSKTARSPFVIAFTRAGAGIGAHLVNAVILVIILSAVNGALYVGSRTLVGLAQQRHAPALYRRTDARGVPVAALVATNAAGFLALLNLSSGAGRIYAWIVSVTGVSTFITWACICACHFRFRQALRAQRVPLEALPFLAKWDGFTPWLGLGVSVFFVFFQGWTAFAPWDVEGFVMNYVVI</sequence>
<feature type="transmembrane region" description="Helical" evidence="5">
    <location>
        <begin position="57"/>
        <end position="79"/>
    </location>
</feature>
<dbReference type="Pfam" id="PF00324">
    <property type="entry name" value="AA_permease"/>
    <property type="match status" value="1"/>
</dbReference>
<dbReference type="InterPro" id="IPR004841">
    <property type="entry name" value="AA-permease/SLC12A_dom"/>
</dbReference>
<keyword evidence="8" id="KW-1185">Reference proteome</keyword>
<reference evidence="7" key="1">
    <citation type="submission" date="2020-04" db="EMBL/GenBank/DDBJ databases">
        <title>Genome Assembly and Annotation of Botryosphaeria dothidea sdau 11-99, a Latent Pathogen of Apple Fruit Ring Rot in China.</title>
        <authorList>
            <person name="Yu C."/>
            <person name="Diao Y."/>
            <person name="Lu Q."/>
            <person name="Zhao J."/>
            <person name="Cui S."/>
            <person name="Peng C."/>
            <person name="He B."/>
            <person name="Liu H."/>
        </authorList>
    </citation>
    <scope>NUCLEOTIDE SEQUENCE [LARGE SCALE GENOMIC DNA]</scope>
    <source>
        <strain evidence="7">Sdau11-99</strain>
    </source>
</reference>
<feature type="transmembrane region" description="Helical" evidence="5">
    <location>
        <begin position="192"/>
        <end position="213"/>
    </location>
</feature>
<evidence type="ECO:0000256" key="3">
    <source>
        <dbReference type="ARBA" id="ARBA00022989"/>
    </source>
</evidence>
<keyword evidence="3 5" id="KW-1133">Transmembrane helix</keyword>
<evidence type="ECO:0000256" key="2">
    <source>
        <dbReference type="ARBA" id="ARBA00022692"/>
    </source>
</evidence>
<dbReference type="OrthoDB" id="3900342at2759"/>
<evidence type="ECO:0000313" key="8">
    <source>
        <dbReference type="Proteomes" id="UP000572817"/>
    </source>
</evidence>
<dbReference type="PIRSF" id="PIRSF006060">
    <property type="entry name" value="AA_transporter"/>
    <property type="match status" value="1"/>
</dbReference>
<feature type="transmembrane region" description="Helical" evidence="5">
    <location>
        <begin position="234"/>
        <end position="257"/>
    </location>
</feature>
<evidence type="ECO:0000256" key="4">
    <source>
        <dbReference type="ARBA" id="ARBA00023136"/>
    </source>
</evidence>
<dbReference type="GO" id="GO:0015171">
    <property type="term" value="F:amino acid transmembrane transporter activity"/>
    <property type="evidence" value="ECO:0007669"/>
    <property type="project" value="TreeGrafter"/>
</dbReference>
<dbReference type="AlphaFoldDB" id="A0A8H4N081"/>
<feature type="transmembrane region" description="Helical" evidence="5">
    <location>
        <begin position="139"/>
        <end position="160"/>
    </location>
</feature>
<dbReference type="PANTHER" id="PTHR43341:SF26">
    <property type="entry name" value="GENERAL AMINO ACID PERMEASE AGP3"/>
    <property type="match status" value="1"/>
</dbReference>
<comment type="caution">
    <text evidence="7">The sequence shown here is derived from an EMBL/GenBank/DDBJ whole genome shotgun (WGS) entry which is preliminary data.</text>
</comment>
<dbReference type="PANTHER" id="PTHR43341">
    <property type="entry name" value="AMINO ACID PERMEASE"/>
    <property type="match status" value="1"/>
</dbReference>
<keyword evidence="4 5" id="KW-0472">Membrane</keyword>
<dbReference type="InterPro" id="IPR050524">
    <property type="entry name" value="APC_YAT"/>
</dbReference>
<feature type="domain" description="Amino acid permease/ SLC12A" evidence="6">
    <location>
        <begin position="58"/>
        <end position="346"/>
    </location>
</feature>
<feature type="transmembrane region" description="Helical" evidence="5">
    <location>
        <begin position="315"/>
        <end position="336"/>
    </location>
</feature>
<accession>A0A8H4N081</accession>
<gene>
    <name evidence="7" type="ORF">GTA08_BOTSDO09754</name>
</gene>
<dbReference type="Proteomes" id="UP000572817">
    <property type="component" value="Unassembled WGS sequence"/>
</dbReference>
<protein>
    <submittedName>
        <fullName evidence="7">Amino acid permease protein</fullName>
    </submittedName>
</protein>
<comment type="subcellular location">
    <subcellularLocation>
        <location evidence="1">Membrane</location>
        <topology evidence="1">Multi-pass membrane protein</topology>
    </subcellularLocation>
</comment>
<proteinExistence type="predicted"/>
<organism evidence="7 8">
    <name type="scientific">Botryosphaeria dothidea</name>
    <dbReference type="NCBI Taxonomy" id="55169"/>
    <lineage>
        <taxon>Eukaryota</taxon>
        <taxon>Fungi</taxon>
        <taxon>Dikarya</taxon>
        <taxon>Ascomycota</taxon>
        <taxon>Pezizomycotina</taxon>
        <taxon>Dothideomycetes</taxon>
        <taxon>Dothideomycetes incertae sedis</taxon>
        <taxon>Botryosphaeriales</taxon>
        <taxon>Botryosphaeriaceae</taxon>
        <taxon>Botryosphaeria</taxon>
    </lineage>
</organism>
<name>A0A8H4N081_9PEZI</name>
<dbReference type="Gene3D" id="1.20.1740.10">
    <property type="entry name" value="Amino acid/polyamine transporter I"/>
    <property type="match status" value="1"/>
</dbReference>